<dbReference type="Gene3D" id="3.40.50.620">
    <property type="entry name" value="HUPs"/>
    <property type="match status" value="1"/>
</dbReference>
<evidence type="ECO:0000313" key="14">
    <source>
        <dbReference type="EMBL" id="RBQ28186.1"/>
    </source>
</evidence>
<evidence type="ECO:0000256" key="5">
    <source>
        <dbReference type="ARBA" id="ARBA00022598"/>
    </source>
</evidence>
<dbReference type="OrthoDB" id="9803211at2"/>
<dbReference type="PANTHER" id="PTHR11956:SF5">
    <property type="entry name" value="ARGININE--TRNA LIGASE, CYTOPLASMIC"/>
    <property type="match status" value="1"/>
</dbReference>
<dbReference type="InterPro" id="IPR001412">
    <property type="entry name" value="aa-tRNA-synth_I_CS"/>
</dbReference>
<dbReference type="AlphaFoldDB" id="A0A366MPJ4"/>
<dbReference type="SUPFAM" id="SSF47323">
    <property type="entry name" value="Anticodon-binding domain of a subclass of class I aminoacyl-tRNA synthetases"/>
    <property type="match status" value="1"/>
</dbReference>
<keyword evidence="5 11" id="KW-0436">Ligase</keyword>
<evidence type="ECO:0000256" key="3">
    <source>
        <dbReference type="ARBA" id="ARBA00011245"/>
    </source>
</evidence>
<protein>
    <recommendedName>
        <fullName evidence="11">Arginine--tRNA ligase</fullName>
        <ecNumber evidence="11">6.1.1.19</ecNumber>
    </recommendedName>
    <alternativeName>
        <fullName evidence="11">Arginyl-tRNA synthetase</fullName>
        <shortName evidence="11">ArgRS</shortName>
    </alternativeName>
</protein>
<dbReference type="PRINTS" id="PR01038">
    <property type="entry name" value="TRNASYNTHARG"/>
</dbReference>
<dbReference type="GO" id="GO:0006420">
    <property type="term" value="P:arginyl-tRNA aminoacylation"/>
    <property type="evidence" value="ECO:0007669"/>
    <property type="project" value="UniProtKB-UniRule"/>
</dbReference>
<comment type="caution">
    <text evidence="14">The sequence shown here is derived from an EMBL/GenBank/DDBJ whole genome shotgun (WGS) entry which is preliminary data.</text>
</comment>
<dbReference type="NCBIfam" id="TIGR00456">
    <property type="entry name" value="argS"/>
    <property type="match status" value="1"/>
</dbReference>
<dbReference type="Pfam" id="PF05746">
    <property type="entry name" value="DALR_1"/>
    <property type="match status" value="1"/>
</dbReference>
<evidence type="ECO:0000256" key="11">
    <source>
        <dbReference type="HAMAP-Rule" id="MF_00123"/>
    </source>
</evidence>
<dbReference type="SMART" id="SM01016">
    <property type="entry name" value="Arg_tRNA_synt_N"/>
    <property type="match status" value="1"/>
</dbReference>
<dbReference type="HAMAP" id="MF_00123">
    <property type="entry name" value="Arg_tRNA_synth"/>
    <property type="match status" value="1"/>
</dbReference>
<evidence type="ECO:0000256" key="4">
    <source>
        <dbReference type="ARBA" id="ARBA00022490"/>
    </source>
</evidence>
<dbReference type="InterPro" id="IPR008909">
    <property type="entry name" value="DALR_anticod-bd"/>
</dbReference>
<evidence type="ECO:0000256" key="9">
    <source>
        <dbReference type="ARBA" id="ARBA00023146"/>
    </source>
</evidence>
<keyword evidence="15" id="KW-1185">Reference proteome</keyword>
<reference evidence="14 15" key="1">
    <citation type="submission" date="2017-10" db="EMBL/GenBank/DDBJ databases">
        <title>Genomics of the genus Arcobacter.</title>
        <authorList>
            <person name="Perez-Cataluna A."/>
            <person name="Figueras M.J."/>
        </authorList>
    </citation>
    <scope>NUCLEOTIDE SEQUENCE [LARGE SCALE GENOMIC DNA]</scope>
    <source>
        <strain evidence="14 15">CECT 9230</strain>
    </source>
</reference>
<evidence type="ECO:0000259" key="12">
    <source>
        <dbReference type="SMART" id="SM00836"/>
    </source>
</evidence>
<evidence type="ECO:0000313" key="15">
    <source>
        <dbReference type="Proteomes" id="UP000252669"/>
    </source>
</evidence>
<dbReference type="Pfam" id="PF03485">
    <property type="entry name" value="Arg_tRNA_synt_N"/>
    <property type="match status" value="1"/>
</dbReference>
<dbReference type="EMBL" id="PDKB01000021">
    <property type="protein sequence ID" value="RBQ28186.1"/>
    <property type="molecule type" value="Genomic_DNA"/>
</dbReference>
<keyword evidence="4 11" id="KW-0963">Cytoplasm</keyword>
<comment type="subcellular location">
    <subcellularLocation>
        <location evidence="1 11">Cytoplasm</location>
    </subcellularLocation>
</comment>
<dbReference type="Proteomes" id="UP000252669">
    <property type="component" value="Unassembled WGS sequence"/>
</dbReference>
<dbReference type="Gene3D" id="3.30.1360.70">
    <property type="entry name" value="Arginyl tRNA synthetase N-terminal domain"/>
    <property type="match status" value="1"/>
</dbReference>
<evidence type="ECO:0000259" key="13">
    <source>
        <dbReference type="SMART" id="SM01016"/>
    </source>
</evidence>
<dbReference type="CDD" id="cd00671">
    <property type="entry name" value="ArgRS_core"/>
    <property type="match status" value="1"/>
</dbReference>
<dbReference type="GO" id="GO:0005737">
    <property type="term" value="C:cytoplasm"/>
    <property type="evidence" value="ECO:0007669"/>
    <property type="project" value="UniProtKB-SubCell"/>
</dbReference>
<dbReference type="InterPro" id="IPR005148">
    <property type="entry name" value="Arg-tRNA-synth_N"/>
</dbReference>
<evidence type="ECO:0000256" key="6">
    <source>
        <dbReference type="ARBA" id="ARBA00022741"/>
    </source>
</evidence>
<accession>A0A366MPJ4</accession>
<evidence type="ECO:0000256" key="2">
    <source>
        <dbReference type="ARBA" id="ARBA00005594"/>
    </source>
</evidence>
<dbReference type="SMART" id="SM00836">
    <property type="entry name" value="DALR_1"/>
    <property type="match status" value="1"/>
</dbReference>
<dbReference type="FunFam" id="3.40.50.620:FF:000062">
    <property type="entry name" value="Arginine--tRNA ligase"/>
    <property type="match status" value="1"/>
</dbReference>
<dbReference type="InterPro" id="IPR001278">
    <property type="entry name" value="Arg-tRNA-ligase"/>
</dbReference>
<proteinExistence type="inferred from homology"/>
<dbReference type="SUPFAM" id="SSF52374">
    <property type="entry name" value="Nucleotidylyl transferase"/>
    <property type="match status" value="1"/>
</dbReference>
<dbReference type="PROSITE" id="PS00178">
    <property type="entry name" value="AA_TRNA_LIGASE_I"/>
    <property type="match status" value="1"/>
</dbReference>
<keyword evidence="7 11" id="KW-0067">ATP-binding</keyword>
<dbReference type="GO" id="GO:0004814">
    <property type="term" value="F:arginine-tRNA ligase activity"/>
    <property type="evidence" value="ECO:0007669"/>
    <property type="project" value="UniProtKB-UniRule"/>
</dbReference>
<name>A0A366MPJ4_9BACT</name>
<dbReference type="SUPFAM" id="SSF55190">
    <property type="entry name" value="Arginyl-tRNA synthetase (ArgRS), N-terminal 'additional' domain"/>
    <property type="match status" value="1"/>
</dbReference>
<evidence type="ECO:0000256" key="10">
    <source>
        <dbReference type="ARBA" id="ARBA00049339"/>
    </source>
</evidence>
<evidence type="ECO:0000256" key="7">
    <source>
        <dbReference type="ARBA" id="ARBA00022840"/>
    </source>
</evidence>
<dbReference type="InterPro" id="IPR035684">
    <property type="entry name" value="ArgRS_core"/>
</dbReference>
<dbReference type="InterPro" id="IPR036695">
    <property type="entry name" value="Arg-tRNA-synth_N_sf"/>
</dbReference>
<sequence length="551" mass="62927">MKQKQLQLNLQQNQKKKHKSKTLQNLVKEYIENILQTNIVLEKPKDISLGHYATPVAFGLAKELKKSPMQIADELVVKLENKDLFEKIESIKGFINFTLSRKFLQSLVDTALKNGNSFAKEDKKNEKILLEYVSANPTGPLHIGHARGAIFGDSLARVGKYLGYDITTEYYINDAGAQMDLLGISVSLAARDFIFNEVVEYPESYYRGEYLVDIAQQIIEKFGKDIIYDENRFKELALFAKDIVMQIIVKDLKDLGVEFENFVSEKSLYSSWNSTKNVLEKNGSLYTKDEKVYLQSTKYGDDSDRVVVRENGIPTYLAGDIIYHKNKFDRNFDKYINIWGADHHGYITRVKAAIEFLGNDSSKLEVILSQMVQLLKGGEPYKMSKRAGNVILMSDVLEEIGSDALRFVFLTKKSDTHLEFDIDMLKNQDSSNPIFYINYAHARINQVFVKSGISSDDIKNINFENLNSDALNLVYEALLLQSILVESFNKRDMQKITEYLYNLASSVHKFYNEHKIIGSDDEKAYLKVLSMVKLSLNVGLELLGIKAKEIM</sequence>
<keyword evidence="6 11" id="KW-0547">Nucleotide-binding</keyword>
<dbReference type="Gene3D" id="1.10.730.10">
    <property type="entry name" value="Isoleucyl-tRNA Synthetase, Domain 1"/>
    <property type="match status" value="1"/>
</dbReference>
<gene>
    <name evidence="11" type="primary">argS</name>
    <name evidence="14" type="ORF">CRU91_10555</name>
</gene>
<organism evidence="14 15">
    <name type="scientific">Aliarcobacter vitoriensis</name>
    <dbReference type="NCBI Taxonomy" id="2011099"/>
    <lineage>
        <taxon>Bacteria</taxon>
        <taxon>Pseudomonadati</taxon>
        <taxon>Campylobacterota</taxon>
        <taxon>Epsilonproteobacteria</taxon>
        <taxon>Campylobacterales</taxon>
        <taxon>Arcobacteraceae</taxon>
        <taxon>Aliarcobacter</taxon>
    </lineage>
</organism>
<comment type="catalytic activity">
    <reaction evidence="10 11">
        <text>tRNA(Arg) + L-arginine + ATP = L-arginyl-tRNA(Arg) + AMP + diphosphate</text>
        <dbReference type="Rhea" id="RHEA:20301"/>
        <dbReference type="Rhea" id="RHEA-COMP:9658"/>
        <dbReference type="Rhea" id="RHEA-COMP:9673"/>
        <dbReference type="ChEBI" id="CHEBI:30616"/>
        <dbReference type="ChEBI" id="CHEBI:32682"/>
        <dbReference type="ChEBI" id="CHEBI:33019"/>
        <dbReference type="ChEBI" id="CHEBI:78442"/>
        <dbReference type="ChEBI" id="CHEBI:78513"/>
        <dbReference type="ChEBI" id="CHEBI:456215"/>
        <dbReference type="EC" id="6.1.1.19"/>
    </reaction>
</comment>
<dbReference type="PANTHER" id="PTHR11956">
    <property type="entry name" value="ARGINYL-TRNA SYNTHETASE"/>
    <property type="match status" value="1"/>
</dbReference>
<feature type="short sequence motif" description="'HIGH' region" evidence="11">
    <location>
        <begin position="135"/>
        <end position="145"/>
    </location>
</feature>
<dbReference type="InterPro" id="IPR009080">
    <property type="entry name" value="tRNAsynth_Ia_anticodon-bd"/>
</dbReference>
<dbReference type="InterPro" id="IPR014729">
    <property type="entry name" value="Rossmann-like_a/b/a_fold"/>
</dbReference>
<evidence type="ECO:0000256" key="8">
    <source>
        <dbReference type="ARBA" id="ARBA00022917"/>
    </source>
</evidence>
<feature type="domain" description="DALR anticodon binding" evidence="12">
    <location>
        <begin position="437"/>
        <end position="551"/>
    </location>
</feature>
<keyword evidence="8 11" id="KW-0648">Protein biosynthesis</keyword>
<comment type="similarity">
    <text evidence="2 11">Belongs to the class-I aminoacyl-tRNA synthetase family.</text>
</comment>
<keyword evidence="9 11" id="KW-0030">Aminoacyl-tRNA synthetase</keyword>
<dbReference type="EC" id="6.1.1.19" evidence="11"/>
<dbReference type="GO" id="GO:0005524">
    <property type="term" value="F:ATP binding"/>
    <property type="evidence" value="ECO:0007669"/>
    <property type="project" value="UniProtKB-UniRule"/>
</dbReference>
<evidence type="ECO:0000256" key="1">
    <source>
        <dbReference type="ARBA" id="ARBA00004496"/>
    </source>
</evidence>
<feature type="domain" description="Arginyl tRNA synthetase N-terminal" evidence="13">
    <location>
        <begin position="25"/>
        <end position="99"/>
    </location>
</feature>
<comment type="subunit">
    <text evidence="3 11">Monomer.</text>
</comment>